<evidence type="ECO:0000313" key="12">
    <source>
        <dbReference type="EMBL" id="TCS40315.1"/>
    </source>
</evidence>
<dbReference type="AlphaFoldDB" id="A0A4R3I3C3"/>
<evidence type="ECO:0000256" key="2">
    <source>
        <dbReference type="ARBA" id="ARBA00022475"/>
    </source>
</evidence>
<organism evidence="12 13">
    <name type="scientific">Reinekea marinisedimentorum</name>
    <dbReference type="NCBI Taxonomy" id="230495"/>
    <lineage>
        <taxon>Bacteria</taxon>
        <taxon>Pseudomonadati</taxon>
        <taxon>Pseudomonadota</taxon>
        <taxon>Gammaproteobacteria</taxon>
        <taxon>Oceanospirillales</taxon>
        <taxon>Saccharospirillaceae</taxon>
        <taxon>Reinekea</taxon>
    </lineage>
</organism>
<gene>
    <name evidence="12" type="ORF">BCF53_10924</name>
</gene>
<evidence type="ECO:0000256" key="4">
    <source>
        <dbReference type="ARBA" id="ARBA00022519"/>
    </source>
</evidence>
<dbReference type="InterPro" id="IPR005116">
    <property type="entry name" value="Transp-assoc_OB_typ1"/>
</dbReference>
<dbReference type="InterPro" id="IPR008995">
    <property type="entry name" value="Mo/tungstate-bd_C_term_dom"/>
</dbReference>
<dbReference type="GO" id="GO:0016887">
    <property type="term" value="F:ATP hydrolysis activity"/>
    <property type="evidence" value="ECO:0007669"/>
    <property type="project" value="InterPro"/>
</dbReference>
<evidence type="ECO:0000256" key="1">
    <source>
        <dbReference type="ARBA" id="ARBA00022448"/>
    </source>
</evidence>
<reference evidence="12 13" key="1">
    <citation type="submission" date="2019-03" db="EMBL/GenBank/DDBJ databases">
        <title>Genomic Encyclopedia of Archaeal and Bacterial Type Strains, Phase II (KMG-II): from individual species to whole genera.</title>
        <authorList>
            <person name="Goeker M."/>
        </authorList>
    </citation>
    <scope>NUCLEOTIDE SEQUENCE [LARGE SCALE GENOMIC DNA]</scope>
    <source>
        <strain evidence="12 13">DSM 15388</strain>
    </source>
</reference>
<feature type="domain" description="Mop" evidence="11">
    <location>
        <begin position="294"/>
        <end position="359"/>
    </location>
</feature>
<dbReference type="InterPro" id="IPR050334">
    <property type="entry name" value="Molybdenum_import_ModC"/>
</dbReference>
<keyword evidence="1" id="KW-0813">Transport</keyword>
<dbReference type="PROSITE" id="PS00211">
    <property type="entry name" value="ABC_TRANSPORTER_1"/>
    <property type="match status" value="1"/>
</dbReference>
<dbReference type="GO" id="GO:0140359">
    <property type="term" value="F:ABC-type transporter activity"/>
    <property type="evidence" value="ECO:0007669"/>
    <property type="project" value="InterPro"/>
</dbReference>
<dbReference type="InterPro" id="IPR004606">
    <property type="entry name" value="Mop_domain"/>
</dbReference>
<dbReference type="PROSITE" id="PS50893">
    <property type="entry name" value="ABC_TRANSPORTER_2"/>
    <property type="match status" value="1"/>
</dbReference>
<dbReference type="RefSeq" id="WP_132701830.1">
    <property type="nucleotide sequence ID" value="NZ_SLZR01000009.1"/>
</dbReference>
<dbReference type="GO" id="GO:0016020">
    <property type="term" value="C:membrane"/>
    <property type="evidence" value="ECO:0007669"/>
    <property type="project" value="InterPro"/>
</dbReference>
<keyword evidence="13" id="KW-1185">Reference proteome</keyword>
<comment type="caution">
    <text evidence="12">The sequence shown here is derived from an EMBL/GenBank/DDBJ whole genome shotgun (WGS) entry which is preliminary data.</text>
</comment>
<evidence type="ECO:0000313" key="13">
    <source>
        <dbReference type="Proteomes" id="UP000295793"/>
    </source>
</evidence>
<sequence>MSQLKGCFNVDRGNFQLSVDFSLPDKGVTAFFGPSGSGKTTCLRAIAGLERLPEGYFSIGDQVWQDESRNIFVPANQREIGYVFQEASLFPHLNVAENLQFGFVRLPKDKQKVLPESVIELLNIGPLLNRPPASLSGGERQRVAIARALLRSPRLLLMDEPLSALDSRLKSEILPYLENLHHELSIPIIYVSHSPMEVARLADYIVILKQGGIHCEGPLKDIMVDPQFATQFGDGASTLFEGFVSAQRDDLITEVTTEKSTVLRLTRRPFEVNAPIRCRIYASDVSLCTEKPSQSSILNIYPGQVFRIDPGDHEGEFIVTVILNNDQRLLAQISGYSLNKLQLKAGCSVWAQVKSVAVL</sequence>
<dbReference type="GO" id="GO:0015098">
    <property type="term" value="F:molybdate ion transmembrane transporter activity"/>
    <property type="evidence" value="ECO:0007669"/>
    <property type="project" value="InterPro"/>
</dbReference>
<dbReference type="InterPro" id="IPR017871">
    <property type="entry name" value="ABC_transporter-like_CS"/>
</dbReference>
<dbReference type="Proteomes" id="UP000295793">
    <property type="component" value="Unassembled WGS sequence"/>
</dbReference>
<dbReference type="NCBIfam" id="TIGR02142">
    <property type="entry name" value="modC_ABC"/>
    <property type="match status" value="1"/>
</dbReference>
<dbReference type="Pfam" id="PF00005">
    <property type="entry name" value="ABC_tran"/>
    <property type="match status" value="1"/>
</dbReference>
<keyword evidence="8" id="KW-0472">Membrane</keyword>
<dbReference type="EMBL" id="SLZR01000009">
    <property type="protein sequence ID" value="TCS40315.1"/>
    <property type="molecule type" value="Genomic_DNA"/>
</dbReference>
<keyword evidence="7" id="KW-1278">Translocase</keyword>
<dbReference type="Pfam" id="PF03459">
    <property type="entry name" value="TOBE"/>
    <property type="match status" value="1"/>
</dbReference>
<dbReference type="InterPro" id="IPR027417">
    <property type="entry name" value="P-loop_NTPase"/>
</dbReference>
<dbReference type="PANTHER" id="PTHR43514">
    <property type="entry name" value="ABC TRANSPORTER I FAMILY MEMBER 10"/>
    <property type="match status" value="1"/>
</dbReference>
<dbReference type="PROSITE" id="PS51866">
    <property type="entry name" value="MOP"/>
    <property type="match status" value="1"/>
</dbReference>
<dbReference type="Gene3D" id="3.40.50.300">
    <property type="entry name" value="P-loop containing nucleotide triphosphate hydrolases"/>
    <property type="match status" value="1"/>
</dbReference>
<keyword evidence="3 9" id="KW-0500">Molybdenum</keyword>
<dbReference type="OrthoDB" id="9802264at2"/>
<evidence type="ECO:0000259" key="11">
    <source>
        <dbReference type="PROSITE" id="PS51866"/>
    </source>
</evidence>
<accession>A0A4R3I3C3</accession>
<dbReference type="PANTHER" id="PTHR43514:SF10">
    <property type="entry name" value="MOLYBDENUM IMPORT ATP-BINDING PROTEIN MODC 2"/>
    <property type="match status" value="1"/>
</dbReference>
<dbReference type="SMART" id="SM00382">
    <property type="entry name" value="AAA"/>
    <property type="match status" value="1"/>
</dbReference>
<keyword evidence="4" id="KW-0997">Cell inner membrane</keyword>
<name>A0A4R3I3C3_9GAMM</name>
<evidence type="ECO:0000256" key="5">
    <source>
        <dbReference type="ARBA" id="ARBA00022741"/>
    </source>
</evidence>
<keyword evidence="2" id="KW-1003">Cell membrane</keyword>
<dbReference type="SUPFAM" id="SSF52540">
    <property type="entry name" value="P-loop containing nucleoside triphosphate hydrolases"/>
    <property type="match status" value="1"/>
</dbReference>
<evidence type="ECO:0000256" key="6">
    <source>
        <dbReference type="ARBA" id="ARBA00022840"/>
    </source>
</evidence>
<dbReference type="GO" id="GO:0005524">
    <property type="term" value="F:ATP binding"/>
    <property type="evidence" value="ECO:0007669"/>
    <property type="project" value="UniProtKB-KW"/>
</dbReference>
<dbReference type="InterPro" id="IPR011868">
    <property type="entry name" value="ModC_ABC_ATP-bd"/>
</dbReference>
<proteinExistence type="predicted"/>
<dbReference type="InterPro" id="IPR003593">
    <property type="entry name" value="AAA+_ATPase"/>
</dbReference>
<evidence type="ECO:0000256" key="7">
    <source>
        <dbReference type="ARBA" id="ARBA00022967"/>
    </source>
</evidence>
<dbReference type="SUPFAM" id="SSF50331">
    <property type="entry name" value="MOP-like"/>
    <property type="match status" value="1"/>
</dbReference>
<dbReference type="InterPro" id="IPR003439">
    <property type="entry name" value="ABC_transporter-like_ATP-bd"/>
</dbReference>
<protein>
    <submittedName>
        <fullName evidence="12">Molybdate transport system ATP-binding protein</fullName>
    </submittedName>
</protein>
<evidence type="ECO:0000259" key="10">
    <source>
        <dbReference type="PROSITE" id="PS50893"/>
    </source>
</evidence>
<evidence type="ECO:0000256" key="8">
    <source>
        <dbReference type="ARBA" id="ARBA00023136"/>
    </source>
</evidence>
<evidence type="ECO:0000256" key="3">
    <source>
        <dbReference type="ARBA" id="ARBA00022505"/>
    </source>
</evidence>
<keyword evidence="5" id="KW-0547">Nucleotide-binding</keyword>
<dbReference type="Gene3D" id="2.40.50.100">
    <property type="match status" value="1"/>
</dbReference>
<feature type="domain" description="ABC transporter" evidence="10">
    <location>
        <begin position="1"/>
        <end position="235"/>
    </location>
</feature>
<evidence type="ECO:0000256" key="9">
    <source>
        <dbReference type="PROSITE-ProRule" id="PRU01213"/>
    </source>
</evidence>
<keyword evidence="6 12" id="KW-0067">ATP-binding</keyword>